<comment type="caution">
    <text evidence="2">The sequence shown here is derived from an EMBL/GenBank/DDBJ whole genome shotgun (WGS) entry which is preliminary data.</text>
</comment>
<dbReference type="OrthoDB" id="28755at2759"/>
<sequence>MRNSIMSVTSNLALVFGVINVIQSMEEDVHLYLSDLSGSLLLYWLLLGQYKGELQGPTSALLADLSGPDQQNSVNAIFYLWMAVGNILGFSVGSNGNWHSWFPFRIEFDVQNGLAKISYQALMSSSWVAAEKDVDHEPQASEQEGSRGGEEDVEDGEEDYYGEGPEMKEILSFKKKYGIPEDIRLEEYQYDMINQDIPLGEILVHCEQIKKGLKLPLRADQRNLKEIDRNSEIKKLLAEAKVRIAGSSDLANQVVAYKNIKKDLIEDKKALNATLNTYELDARKAKEGALRDAKKECNFEKDVREQVAEARKAMEQEHGKILDEVRAELIRENLDACKKFRANYLGQYEEMEQRKNHYKGLARAGGVVFKDSNPDDDVPEMPEVPSGQMLSMIW</sequence>
<protein>
    <submittedName>
        <fullName evidence="2">Uncharacterized protein</fullName>
    </submittedName>
</protein>
<feature type="compositionally biased region" description="Acidic residues" evidence="1">
    <location>
        <begin position="151"/>
        <end position="161"/>
    </location>
</feature>
<dbReference type="EMBL" id="JACGCM010000452">
    <property type="protein sequence ID" value="KAF6171906.1"/>
    <property type="molecule type" value="Genomic_DNA"/>
</dbReference>
<keyword evidence="3" id="KW-1185">Reference proteome</keyword>
<reference evidence="2 3" key="1">
    <citation type="journal article" date="2020" name="IScience">
        <title>Genome Sequencing of the Endangered Kingdonia uniflora (Circaeasteraceae, Ranunculales) Reveals Potential Mechanisms of Evolutionary Specialization.</title>
        <authorList>
            <person name="Sun Y."/>
            <person name="Deng T."/>
            <person name="Zhang A."/>
            <person name="Moore M.J."/>
            <person name="Landis J.B."/>
            <person name="Lin N."/>
            <person name="Zhang H."/>
            <person name="Zhang X."/>
            <person name="Huang J."/>
            <person name="Zhang X."/>
            <person name="Sun H."/>
            <person name="Wang H."/>
        </authorList>
    </citation>
    <scope>NUCLEOTIDE SEQUENCE [LARGE SCALE GENOMIC DNA]</scope>
    <source>
        <strain evidence="2">TB1705</strain>
        <tissue evidence="2">Leaf</tissue>
    </source>
</reference>
<gene>
    <name evidence="2" type="ORF">GIB67_011803</name>
</gene>
<dbReference type="AlphaFoldDB" id="A0A7J7NXG9"/>
<feature type="compositionally biased region" description="Basic and acidic residues" evidence="1">
    <location>
        <begin position="133"/>
        <end position="150"/>
    </location>
</feature>
<proteinExistence type="predicted"/>
<dbReference type="Proteomes" id="UP000541444">
    <property type="component" value="Unassembled WGS sequence"/>
</dbReference>
<organism evidence="2 3">
    <name type="scientific">Kingdonia uniflora</name>
    <dbReference type="NCBI Taxonomy" id="39325"/>
    <lineage>
        <taxon>Eukaryota</taxon>
        <taxon>Viridiplantae</taxon>
        <taxon>Streptophyta</taxon>
        <taxon>Embryophyta</taxon>
        <taxon>Tracheophyta</taxon>
        <taxon>Spermatophyta</taxon>
        <taxon>Magnoliopsida</taxon>
        <taxon>Ranunculales</taxon>
        <taxon>Circaeasteraceae</taxon>
        <taxon>Kingdonia</taxon>
    </lineage>
</organism>
<evidence type="ECO:0000313" key="2">
    <source>
        <dbReference type="EMBL" id="KAF6171906.1"/>
    </source>
</evidence>
<evidence type="ECO:0000313" key="3">
    <source>
        <dbReference type="Proteomes" id="UP000541444"/>
    </source>
</evidence>
<name>A0A7J7NXG9_9MAGN</name>
<evidence type="ECO:0000256" key="1">
    <source>
        <dbReference type="SAM" id="MobiDB-lite"/>
    </source>
</evidence>
<feature type="region of interest" description="Disordered" evidence="1">
    <location>
        <begin position="133"/>
        <end position="162"/>
    </location>
</feature>
<accession>A0A7J7NXG9</accession>